<dbReference type="Proteomes" id="UP000034462">
    <property type="component" value="Unassembled WGS sequence"/>
</dbReference>
<evidence type="ECO:0000313" key="2">
    <source>
        <dbReference type="EMBL" id="KKU93607.1"/>
    </source>
</evidence>
<reference evidence="2 3" key="1">
    <citation type="journal article" date="2015" name="Nature">
        <title>rRNA introns, odd ribosomes, and small enigmatic genomes across a large radiation of phyla.</title>
        <authorList>
            <person name="Brown C.T."/>
            <person name="Hug L.A."/>
            <person name="Thomas B.C."/>
            <person name="Sharon I."/>
            <person name="Castelle C.J."/>
            <person name="Singh A."/>
            <person name="Wilkins M.J."/>
            <person name="Williams K.H."/>
            <person name="Banfield J.F."/>
        </authorList>
    </citation>
    <scope>NUCLEOTIDE SEQUENCE [LARGE SCALE GENOMIC DNA]</scope>
</reference>
<keyword evidence="1" id="KW-0472">Membrane</keyword>
<evidence type="ECO:0000256" key="1">
    <source>
        <dbReference type="SAM" id="Phobius"/>
    </source>
</evidence>
<feature type="transmembrane region" description="Helical" evidence="1">
    <location>
        <begin position="14"/>
        <end position="36"/>
    </location>
</feature>
<dbReference type="AlphaFoldDB" id="A0A837IR50"/>
<dbReference type="EMBL" id="LCPH01000001">
    <property type="protein sequence ID" value="KKU93607.1"/>
    <property type="molecule type" value="Genomic_DNA"/>
</dbReference>
<gene>
    <name evidence="2" type="ORF">UY25_C0001G0100</name>
</gene>
<protein>
    <submittedName>
        <fullName evidence="2">Uncharacterized protein</fullName>
    </submittedName>
</protein>
<comment type="caution">
    <text evidence="2">The sequence shown here is derived from an EMBL/GenBank/DDBJ whole genome shotgun (WGS) entry which is preliminary data.</text>
</comment>
<sequence length="181" mass="19231">MVTIGLPRKKEFRIPWWILGVAIAAIVVGAALGAVLPTMIFGGKTAATDVPAAPVVNTAQIERPAPPAPVTNNLGFQGRAAPSAAFPLSDEEYLAASQQALADPNTQGVQDAFATLGLFGDSSRIVVSPRRVDEVRGALYITYEAKTPEGDLFRRMGRTLDIMVGFEPATGWRASVQPRSQ</sequence>
<name>A0A837IR50_9BACT</name>
<keyword evidence="1" id="KW-0812">Transmembrane</keyword>
<proteinExistence type="predicted"/>
<accession>A0A837IR50</accession>
<evidence type="ECO:0000313" key="3">
    <source>
        <dbReference type="Proteomes" id="UP000034462"/>
    </source>
</evidence>
<organism evidence="2 3">
    <name type="scientific">Candidatus Yanofskybacteria bacterium GW2011_GWC1_48_11</name>
    <dbReference type="NCBI Taxonomy" id="1619027"/>
    <lineage>
        <taxon>Bacteria</taxon>
        <taxon>Candidatus Yanofskyibacteriota</taxon>
    </lineage>
</organism>
<keyword evidence="1" id="KW-1133">Transmembrane helix</keyword>